<dbReference type="Proteomes" id="UP000085678">
    <property type="component" value="Unplaced"/>
</dbReference>
<dbReference type="InterPro" id="IPR011022">
    <property type="entry name" value="Arrestin_C-like"/>
</dbReference>
<dbReference type="STRING" id="7574.A0A1S3KB63"/>
<dbReference type="KEGG" id="lak:106180269"/>
<dbReference type="PANTHER" id="PTHR11792">
    <property type="entry name" value="ARRESTIN"/>
    <property type="match status" value="1"/>
</dbReference>
<dbReference type="PRINTS" id="PR00309">
    <property type="entry name" value="ARRESTIN"/>
</dbReference>
<sequence length="419" mass="46613">MPEEEDSVRVFKKSSPNGKITTYIGKRDFIDHLSQIDPIDGVVLIDPEYLKDRKVFAHVLAAFRYGREDLDVLGLTFRKDLFLASMQVYPKLPENERPLTRLQERLIKKLGPNAYPFYFELSPNTPSSVTLQPAPGDTGKPCGVDYELKTYVGEGVDDKSHKRNSVRLAIRKLTYAPVEPAPQPTADAIKEFMMSAGTLRLEASLDKEKYYHGESIAVNVLVDNNTGKTVKKVKISVRQFADICLFSTAQYKCTVAELESDEDGFPIQPSQTGFCKVFYLTPLLANNRDKRGLALDGKLKHEDTNLASSTIITDPSQKENLGIIVQYKVKVRLILGFGSGDLAVELPFTLTHPKPVEEPPPPSRSASIAPSSGDAPIDTNLIQLDTNGEDIYADKDDDLIFEDFARLRLKGLDVDDTEA</sequence>
<dbReference type="RefSeq" id="XP_013419673.1">
    <property type="nucleotide sequence ID" value="XM_013564219.2"/>
</dbReference>
<dbReference type="PANTHER" id="PTHR11792:SF17">
    <property type="entry name" value="KURTZ ARRESTIN"/>
    <property type="match status" value="1"/>
</dbReference>
<feature type="domain" description="Arrestin C-terminal-like" evidence="3">
    <location>
        <begin position="195"/>
        <end position="355"/>
    </location>
</feature>
<dbReference type="InterPro" id="IPR000698">
    <property type="entry name" value="Arrestin"/>
</dbReference>
<dbReference type="GO" id="GO:0001664">
    <property type="term" value="F:G protein-coupled receptor binding"/>
    <property type="evidence" value="ECO:0007669"/>
    <property type="project" value="TreeGrafter"/>
</dbReference>
<dbReference type="FunFam" id="2.60.40.840:FF:000003">
    <property type="entry name" value="Kurtz arrestin"/>
    <property type="match status" value="1"/>
</dbReference>
<dbReference type="InterPro" id="IPR014752">
    <property type="entry name" value="Arrestin-like_C"/>
</dbReference>
<dbReference type="InterPro" id="IPR014753">
    <property type="entry name" value="Arrestin_N"/>
</dbReference>
<dbReference type="SUPFAM" id="SSF81296">
    <property type="entry name" value="E set domains"/>
    <property type="match status" value="2"/>
</dbReference>
<dbReference type="InterPro" id="IPR014756">
    <property type="entry name" value="Ig_E-set"/>
</dbReference>
<gene>
    <name evidence="5 6 7 8 9" type="primary">LOC106180269</name>
</gene>
<dbReference type="GO" id="GO:0007165">
    <property type="term" value="P:signal transduction"/>
    <property type="evidence" value="ECO:0007669"/>
    <property type="project" value="InterPro"/>
</dbReference>
<accession>A0A1S3KB63</accession>
<dbReference type="SMART" id="SM01017">
    <property type="entry name" value="Arrestin_C"/>
    <property type="match status" value="1"/>
</dbReference>
<evidence type="ECO:0000313" key="8">
    <source>
        <dbReference type="RefSeq" id="XP_013419675.1"/>
    </source>
</evidence>
<dbReference type="RefSeq" id="XP_013419674.1">
    <property type="nucleotide sequence ID" value="XM_013564220.2"/>
</dbReference>
<dbReference type="RefSeq" id="XP_013419677.1">
    <property type="nucleotide sequence ID" value="XM_013564223.2"/>
</dbReference>
<reference evidence="5 6" key="1">
    <citation type="submission" date="2025-04" db="UniProtKB">
        <authorList>
            <consortium name="RefSeq"/>
        </authorList>
    </citation>
    <scope>IDENTIFICATION</scope>
    <source>
        <tissue evidence="5 6">Gonads</tissue>
    </source>
</reference>
<evidence type="ECO:0000313" key="9">
    <source>
        <dbReference type="RefSeq" id="XP_013419677.1"/>
    </source>
</evidence>
<dbReference type="Gene3D" id="2.60.40.840">
    <property type="match status" value="1"/>
</dbReference>
<dbReference type="InterPro" id="IPR011021">
    <property type="entry name" value="Arrestin-like_N"/>
</dbReference>
<dbReference type="Pfam" id="PF00339">
    <property type="entry name" value="Arrestin_N"/>
    <property type="match status" value="1"/>
</dbReference>
<name>A0A1S3KB63_LINAN</name>
<dbReference type="GO" id="GO:0005737">
    <property type="term" value="C:cytoplasm"/>
    <property type="evidence" value="ECO:0007669"/>
    <property type="project" value="TreeGrafter"/>
</dbReference>
<evidence type="ECO:0000313" key="5">
    <source>
        <dbReference type="RefSeq" id="XP_013419672.1"/>
    </source>
</evidence>
<dbReference type="GeneID" id="106180269"/>
<evidence type="ECO:0000313" key="6">
    <source>
        <dbReference type="RefSeq" id="XP_013419673.1"/>
    </source>
</evidence>
<dbReference type="AlphaFoldDB" id="A0A1S3KB63"/>
<comment type="similarity">
    <text evidence="1">Belongs to the arrestin family.</text>
</comment>
<dbReference type="FunFam" id="2.60.40.640:FF:000025">
    <property type="entry name" value="Putative Beta-arrestin-2"/>
    <property type="match status" value="1"/>
</dbReference>
<dbReference type="Gene3D" id="2.60.40.640">
    <property type="match status" value="1"/>
</dbReference>
<evidence type="ECO:0000259" key="3">
    <source>
        <dbReference type="SMART" id="SM01017"/>
    </source>
</evidence>
<dbReference type="PROSITE" id="PS00295">
    <property type="entry name" value="ARRESTINS"/>
    <property type="match status" value="1"/>
</dbReference>
<evidence type="ECO:0000256" key="1">
    <source>
        <dbReference type="ARBA" id="ARBA00005298"/>
    </source>
</evidence>
<keyword evidence="4" id="KW-1185">Reference proteome</keyword>
<dbReference type="GO" id="GO:0002031">
    <property type="term" value="P:G protein-coupled receptor internalization"/>
    <property type="evidence" value="ECO:0007669"/>
    <property type="project" value="TreeGrafter"/>
</dbReference>
<dbReference type="Pfam" id="PF02752">
    <property type="entry name" value="Arrestin_C"/>
    <property type="match status" value="1"/>
</dbReference>
<feature type="region of interest" description="Disordered" evidence="2">
    <location>
        <begin position="353"/>
        <end position="379"/>
    </location>
</feature>
<evidence type="ECO:0000313" key="4">
    <source>
        <dbReference type="Proteomes" id="UP000085678"/>
    </source>
</evidence>
<evidence type="ECO:0000256" key="2">
    <source>
        <dbReference type="SAM" id="MobiDB-lite"/>
    </source>
</evidence>
<protein>
    <submittedName>
        <fullName evidence="5 6">Beta-arrestin-1-like isoform X1</fullName>
    </submittedName>
</protein>
<evidence type="ECO:0000313" key="7">
    <source>
        <dbReference type="RefSeq" id="XP_013419674.1"/>
    </source>
</evidence>
<dbReference type="OrthoDB" id="298939at2759"/>
<dbReference type="InterPro" id="IPR017864">
    <property type="entry name" value="Arrestin_CS"/>
</dbReference>
<proteinExistence type="inferred from homology"/>
<dbReference type="RefSeq" id="XP_013419672.1">
    <property type="nucleotide sequence ID" value="XM_013564218.2"/>
</dbReference>
<organism evidence="4 7">
    <name type="scientific">Lingula anatina</name>
    <name type="common">Brachiopod</name>
    <name type="synonym">Lingula unguis</name>
    <dbReference type="NCBI Taxonomy" id="7574"/>
    <lineage>
        <taxon>Eukaryota</taxon>
        <taxon>Metazoa</taxon>
        <taxon>Spiralia</taxon>
        <taxon>Lophotrochozoa</taxon>
        <taxon>Brachiopoda</taxon>
        <taxon>Linguliformea</taxon>
        <taxon>Lingulata</taxon>
        <taxon>Lingulida</taxon>
        <taxon>Linguloidea</taxon>
        <taxon>Lingulidae</taxon>
        <taxon>Lingula</taxon>
    </lineage>
</organism>
<dbReference type="RefSeq" id="XP_013419675.1">
    <property type="nucleotide sequence ID" value="XM_013564221.2"/>
</dbReference>